<dbReference type="OrthoDB" id="78180at2759"/>
<name>A0A1W0A7D6_9STRA</name>
<organism evidence="1 2">
    <name type="scientific">Thraustotheca clavata</name>
    <dbReference type="NCBI Taxonomy" id="74557"/>
    <lineage>
        <taxon>Eukaryota</taxon>
        <taxon>Sar</taxon>
        <taxon>Stramenopiles</taxon>
        <taxon>Oomycota</taxon>
        <taxon>Saprolegniomycetes</taxon>
        <taxon>Saprolegniales</taxon>
        <taxon>Achlyaceae</taxon>
        <taxon>Thraustotheca</taxon>
    </lineage>
</organism>
<accession>A0A1W0A7D6</accession>
<evidence type="ECO:0000313" key="2">
    <source>
        <dbReference type="Proteomes" id="UP000243217"/>
    </source>
</evidence>
<sequence>MNSSNGKTCLLDVNGFIPSSYSANEKTTSSIASVSTILAKNWALELQQARRLYITTCITRATVEIGWCLPTQGAQPIAGLALFETTVYLLSTQQIYSTNWDDVMVYILTLNCDLNPSMQTVVDDINTDGSVRKVTSNPQRTTISQNRTYKNDLVDTEFIIMFTPLGKRHLPYLLFRISLLLYQGNSYCMPLIEVISDLQVPGWSQGKHSGYPVSPGWNCGHYIDNEMNLLSCKL</sequence>
<comment type="caution">
    <text evidence="1">The sequence shown here is derived from an EMBL/GenBank/DDBJ whole genome shotgun (WGS) entry which is preliminary data.</text>
</comment>
<reference evidence="1 2" key="1">
    <citation type="journal article" date="2014" name="Genome Biol. Evol.">
        <title>The secreted proteins of Achlya hypogyna and Thraustotheca clavata identify the ancestral oomycete secretome and reveal gene acquisitions by horizontal gene transfer.</title>
        <authorList>
            <person name="Misner I."/>
            <person name="Blouin N."/>
            <person name="Leonard G."/>
            <person name="Richards T.A."/>
            <person name="Lane C.E."/>
        </authorList>
    </citation>
    <scope>NUCLEOTIDE SEQUENCE [LARGE SCALE GENOMIC DNA]</scope>
    <source>
        <strain evidence="1 2">ATCC 34112</strain>
    </source>
</reference>
<keyword evidence="2" id="KW-1185">Reference proteome</keyword>
<gene>
    <name evidence="1" type="ORF">THRCLA_20487</name>
</gene>
<dbReference type="EMBL" id="JNBS01000400">
    <property type="protein sequence ID" value="OQS05940.1"/>
    <property type="molecule type" value="Genomic_DNA"/>
</dbReference>
<evidence type="ECO:0000313" key="1">
    <source>
        <dbReference type="EMBL" id="OQS05940.1"/>
    </source>
</evidence>
<dbReference type="AlphaFoldDB" id="A0A1W0A7D6"/>
<protein>
    <submittedName>
        <fullName evidence="1">Uncharacterized protein</fullName>
    </submittedName>
</protein>
<proteinExistence type="predicted"/>
<dbReference type="Proteomes" id="UP000243217">
    <property type="component" value="Unassembled WGS sequence"/>
</dbReference>